<dbReference type="InterPro" id="IPR003599">
    <property type="entry name" value="Ig_sub"/>
</dbReference>
<sequence length="259" mass="30088">MFLLLVKLMLLFYFIGKTESAARVDEAPFTSLLTGALVRPGDTSIPTSIKATLKDHKDRYPSGIYQIDTRGLFYIDEYGRKVEKRIYADQFIHGPFKGLIDHESSFSTRRKEARRPITKVAIDDEEYLEEPTYFIYSPKTQNSGETRIRIGDGYFKNNGRDTELVCEFPKGMDIVSTVSWQKMDGHGLFEEDIIPSNYDHYGRIEIRQYTKGSSLFIRDFTERDEGTYRCKASERYYTSSSSIPRTKLVYQEVRFHSHP</sequence>
<accession>A0AA88IP26</accession>
<dbReference type="InterPro" id="IPR036179">
    <property type="entry name" value="Ig-like_dom_sf"/>
</dbReference>
<organism evidence="3 4">
    <name type="scientific">Artemia franciscana</name>
    <name type="common">Brine shrimp</name>
    <name type="synonym">Artemia sanfranciscana</name>
    <dbReference type="NCBI Taxonomy" id="6661"/>
    <lineage>
        <taxon>Eukaryota</taxon>
        <taxon>Metazoa</taxon>
        <taxon>Ecdysozoa</taxon>
        <taxon>Arthropoda</taxon>
        <taxon>Crustacea</taxon>
        <taxon>Branchiopoda</taxon>
        <taxon>Anostraca</taxon>
        <taxon>Artemiidae</taxon>
        <taxon>Artemia</taxon>
    </lineage>
</organism>
<reference evidence="3" key="1">
    <citation type="submission" date="2023-07" db="EMBL/GenBank/DDBJ databases">
        <title>Chromosome-level genome assembly of Artemia franciscana.</title>
        <authorList>
            <person name="Jo E."/>
        </authorList>
    </citation>
    <scope>NUCLEOTIDE SEQUENCE</scope>
    <source>
        <tissue evidence="3">Whole body</tissue>
    </source>
</reference>
<name>A0AA88IP26_ARTSF</name>
<dbReference type="AlphaFoldDB" id="A0AA88IP26"/>
<dbReference type="Gene3D" id="2.60.40.10">
    <property type="entry name" value="Immunoglobulins"/>
    <property type="match status" value="1"/>
</dbReference>
<keyword evidence="1" id="KW-0732">Signal</keyword>
<dbReference type="SUPFAM" id="SSF48726">
    <property type="entry name" value="Immunoglobulin"/>
    <property type="match status" value="1"/>
</dbReference>
<evidence type="ECO:0000313" key="4">
    <source>
        <dbReference type="Proteomes" id="UP001187531"/>
    </source>
</evidence>
<evidence type="ECO:0000313" key="3">
    <source>
        <dbReference type="EMBL" id="KAK2724187.1"/>
    </source>
</evidence>
<comment type="caution">
    <text evidence="3">The sequence shown here is derived from an EMBL/GenBank/DDBJ whole genome shotgun (WGS) entry which is preliminary data.</text>
</comment>
<feature type="chain" id="PRO_5041658983" description="Ig-like domain-containing protein" evidence="1">
    <location>
        <begin position="21"/>
        <end position="259"/>
    </location>
</feature>
<protein>
    <recommendedName>
        <fullName evidence="2">Ig-like domain-containing protein</fullName>
    </recommendedName>
</protein>
<dbReference type="Proteomes" id="UP001187531">
    <property type="component" value="Unassembled WGS sequence"/>
</dbReference>
<dbReference type="EMBL" id="JAVRJZ010000003">
    <property type="protein sequence ID" value="KAK2724187.1"/>
    <property type="molecule type" value="Genomic_DNA"/>
</dbReference>
<feature type="domain" description="Ig-like" evidence="2">
    <location>
        <begin position="131"/>
        <end position="250"/>
    </location>
</feature>
<gene>
    <name evidence="3" type="ORF">QYM36_000895</name>
</gene>
<dbReference type="PROSITE" id="PS50835">
    <property type="entry name" value="IG_LIKE"/>
    <property type="match status" value="1"/>
</dbReference>
<proteinExistence type="predicted"/>
<keyword evidence="4" id="KW-1185">Reference proteome</keyword>
<evidence type="ECO:0000259" key="2">
    <source>
        <dbReference type="PROSITE" id="PS50835"/>
    </source>
</evidence>
<dbReference type="InterPro" id="IPR013783">
    <property type="entry name" value="Ig-like_fold"/>
</dbReference>
<dbReference type="InterPro" id="IPR013151">
    <property type="entry name" value="Immunoglobulin_dom"/>
</dbReference>
<feature type="signal peptide" evidence="1">
    <location>
        <begin position="1"/>
        <end position="20"/>
    </location>
</feature>
<evidence type="ECO:0000256" key="1">
    <source>
        <dbReference type="SAM" id="SignalP"/>
    </source>
</evidence>
<dbReference type="SMART" id="SM00409">
    <property type="entry name" value="IG"/>
    <property type="match status" value="1"/>
</dbReference>
<dbReference type="InterPro" id="IPR007110">
    <property type="entry name" value="Ig-like_dom"/>
</dbReference>
<dbReference type="Pfam" id="PF00047">
    <property type="entry name" value="ig"/>
    <property type="match status" value="1"/>
</dbReference>
<dbReference type="CDD" id="cd00096">
    <property type="entry name" value="Ig"/>
    <property type="match status" value="1"/>
</dbReference>